<feature type="signal peptide" evidence="1">
    <location>
        <begin position="1"/>
        <end position="17"/>
    </location>
</feature>
<dbReference type="EMBL" id="FOZZ01000005">
    <property type="protein sequence ID" value="SFS80117.1"/>
    <property type="molecule type" value="Genomic_DNA"/>
</dbReference>
<dbReference type="STRING" id="683125.SAMN05660206_10572"/>
<organism evidence="2 3">
    <name type="scientific">Sphingobacterium wenxiniae</name>
    <dbReference type="NCBI Taxonomy" id="683125"/>
    <lineage>
        <taxon>Bacteria</taxon>
        <taxon>Pseudomonadati</taxon>
        <taxon>Bacteroidota</taxon>
        <taxon>Sphingobacteriia</taxon>
        <taxon>Sphingobacteriales</taxon>
        <taxon>Sphingobacteriaceae</taxon>
        <taxon>Sphingobacterium</taxon>
    </lineage>
</organism>
<dbReference type="RefSeq" id="WP_093365157.1">
    <property type="nucleotide sequence ID" value="NZ_FOZZ01000005.1"/>
</dbReference>
<protein>
    <recommendedName>
        <fullName evidence="4">Transposase</fullName>
    </recommendedName>
</protein>
<keyword evidence="1" id="KW-0732">Signal</keyword>
<accession>A0A1I6ST74</accession>
<dbReference type="PROSITE" id="PS51257">
    <property type="entry name" value="PROKAR_LIPOPROTEIN"/>
    <property type="match status" value="1"/>
</dbReference>
<dbReference type="AlphaFoldDB" id="A0A1I6ST74"/>
<sequence length="145" mass="16693">MRKLFFIALVASFTVMACQNSKTENNEAADLAKQAIDIHDEIMPQIALFDRRTVLIDSLLGDLNAIKSQHPDVDTVQLREQLSQLKIDLEIATDNMMLWMREYEKDSTDVSYQEQEVQHMMAMKAQFQKVTNESDSILPNITQEK</sequence>
<name>A0A1I6ST74_9SPHI</name>
<gene>
    <name evidence="2" type="ORF">SAMN05660206_10572</name>
</gene>
<feature type="chain" id="PRO_5011578981" description="Transposase" evidence="1">
    <location>
        <begin position="18"/>
        <end position="145"/>
    </location>
</feature>
<evidence type="ECO:0000313" key="2">
    <source>
        <dbReference type="EMBL" id="SFS80117.1"/>
    </source>
</evidence>
<evidence type="ECO:0008006" key="4">
    <source>
        <dbReference type="Google" id="ProtNLM"/>
    </source>
</evidence>
<proteinExistence type="predicted"/>
<evidence type="ECO:0000313" key="3">
    <source>
        <dbReference type="Proteomes" id="UP000198785"/>
    </source>
</evidence>
<dbReference type="Proteomes" id="UP000198785">
    <property type="component" value="Unassembled WGS sequence"/>
</dbReference>
<keyword evidence="3" id="KW-1185">Reference proteome</keyword>
<evidence type="ECO:0000256" key="1">
    <source>
        <dbReference type="SAM" id="SignalP"/>
    </source>
</evidence>
<dbReference type="OrthoDB" id="1436925at2"/>
<reference evidence="2 3" key="1">
    <citation type="submission" date="2016-10" db="EMBL/GenBank/DDBJ databases">
        <authorList>
            <person name="de Groot N.N."/>
        </authorList>
    </citation>
    <scope>NUCLEOTIDE SEQUENCE [LARGE SCALE GENOMIC DNA]</scope>
    <source>
        <strain evidence="2 3">DSM 22789</strain>
    </source>
</reference>